<evidence type="ECO:0000313" key="2">
    <source>
        <dbReference type="EMBL" id="KAF3039771.1"/>
    </source>
</evidence>
<accession>A0A9P4WS60</accession>
<sequence>MLRFGEFVNHFTILARQILSSDGLSNAKIDEFTDQLSGLLDTMPEMLQFDESWLNSEKELPEWPLSAMSAGMLLLEDRGLQSYTSERFVPFTCPERKAVSEATNPTKLKQEQDSQFHGFSNPLADEKPNRSNKTVNELQDGAESPLSYKAV</sequence>
<name>A0A9P4WS60_9PLEO</name>
<reference evidence="2" key="1">
    <citation type="submission" date="2019-04" db="EMBL/GenBank/DDBJ databases">
        <title>Sequencing of skin fungus with MAO and IRED activity.</title>
        <authorList>
            <person name="Marsaioli A.J."/>
            <person name="Bonatto J.M.C."/>
            <person name="Reis Junior O."/>
        </authorList>
    </citation>
    <scope>NUCLEOTIDE SEQUENCE</scope>
    <source>
        <strain evidence="2">28M1</strain>
    </source>
</reference>
<dbReference type="EMBL" id="SWKV01000029">
    <property type="protein sequence ID" value="KAF3039771.1"/>
    <property type="molecule type" value="Genomic_DNA"/>
</dbReference>
<keyword evidence="3" id="KW-1185">Reference proteome</keyword>
<evidence type="ECO:0000256" key="1">
    <source>
        <dbReference type="SAM" id="MobiDB-lite"/>
    </source>
</evidence>
<dbReference type="Proteomes" id="UP000758155">
    <property type="component" value="Unassembled WGS sequence"/>
</dbReference>
<evidence type="ECO:0000313" key="3">
    <source>
        <dbReference type="Proteomes" id="UP000758155"/>
    </source>
</evidence>
<dbReference type="OrthoDB" id="1747771at2759"/>
<organism evidence="2 3">
    <name type="scientific">Didymella heteroderae</name>
    <dbReference type="NCBI Taxonomy" id="1769908"/>
    <lineage>
        <taxon>Eukaryota</taxon>
        <taxon>Fungi</taxon>
        <taxon>Dikarya</taxon>
        <taxon>Ascomycota</taxon>
        <taxon>Pezizomycotina</taxon>
        <taxon>Dothideomycetes</taxon>
        <taxon>Pleosporomycetidae</taxon>
        <taxon>Pleosporales</taxon>
        <taxon>Pleosporineae</taxon>
        <taxon>Didymellaceae</taxon>
        <taxon>Didymella</taxon>
    </lineage>
</organism>
<gene>
    <name evidence="2" type="ORF">E8E12_008487</name>
</gene>
<proteinExistence type="predicted"/>
<dbReference type="AlphaFoldDB" id="A0A9P4WS60"/>
<feature type="region of interest" description="Disordered" evidence="1">
    <location>
        <begin position="99"/>
        <end position="151"/>
    </location>
</feature>
<comment type="caution">
    <text evidence="2">The sequence shown here is derived from an EMBL/GenBank/DDBJ whole genome shotgun (WGS) entry which is preliminary data.</text>
</comment>
<protein>
    <submittedName>
        <fullName evidence="2">Uncharacterized protein</fullName>
    </submittedName>
</protein>